<dbReference type="InterPro" id="IPR025885">
    <property type="entry name" value="PapC_N"/>
</dbReference>
<evidence type="ECO:0000256" key="4">
    <source>
        <dbReference type="ARBA" id="ARBA00022452"/>
    </source>
</evidence>
<feature type="domain" description="PapC-like C-terminal" evidence="11">
    <location>
        <begin position="783"/>
        <end position="846"/>
    </location>
</feature>
<dbReference type="Pfam" id="PF00577">
    <property type="entry name" value="Usher"/>
    <property type="match status" value="1"/>
</dbReference>
<keyword evidence="3 9" id="KW-0813">Transport</keyword>
<proteinExistence type="inferred from homology"/>
<dbReference type="InterPro" id="IPR037224">
    <property type="entry name" value="PapC_N_sf"/>
</dbReference>
<dbReference type="Gene3D" id="2.60.40.2610">
    <property type="entry name" value="Outer membrane usher protein FimD, plug domain"/>
    <property type="match status" value="1"/>
</dbReference>
<dbReference type="AlphaFoldDB" id="A0A0H2WLQ2"/>
<evidence type="ECO:0000256" key="7">
    <source>
        <dbReference type="ARBA" id="ARBA00023136"/>
    </source>
</evidence>
<organism evidence="13 15">
    <name type="scientific">Salmonella paratyphi A (strain ATCC 9150 / SARB42)</name>
    <dbReference type="NCBI Taxonomy" id="295319"/>
    <lineage>
        <taxon>Bacteria</taxon>
        <taxon>Pseudomonadati</taxon>
        <taxon>Pseudomonadota</taxon>
        <taxon>Gammaproteobacteria</taxon>
        <taxon>Enterobacterales</taxon>
        <taxon>Enterobacteriaceae</taxon>
        <taxon>Salmonella</taxon>
    </lineage>
</organism>
<dbReference type="PROSITE" id="PS01151">
    <property type="entry name" value="FIMBRIAL_USHER"/>
    <property type="match status" value="1"/>
</dbReference>
<protein>
    <submittedName>
        <fullName evidence="13">Outer membrane usher protein</fullName>
    </submittedName>
</protein>
<dbReference type="GO" id="GO:0015473">
    <property type="term" value="F:fimbrial usher porin activity"/>
    <property type="evidence" value="ECO:0007669"/>
    <property type="project" value="InterPro"/>
</dbReference>
<dbReference type="SUPFAM" id="SSF141729">
    <property type="entry name" value="FimD N-terminal domain-like"/>
    <property type="match status" value="1"/>
</dbReference>
<comment type="similarity">
    <text evidence="2 9">Belongs to the fimbrial export usher family.</text>
</comment>
<dbReference type="RefSeq" id="WP_000898830.1">
    <property type="nucleotide sequence ID" value="NC_006511.1"/>
</dbReference>
<dbReference type="InterPro" id="IPR000015">
    <property type="entry name" value="Fimb_usher"/>
</dbReference>
<dbReference type="InterPro" id="IPR043142">
    <property type="entry name" value="PapC-like_C_sf"/>
</dbReference>
<keyword evidence="5 9" id="KW-0812">Transmembrane</keyword>
<dbReference type="Pfam" id="PF13954">
    <property type="entry name" value="PapC_N"/>
    <property type="match status" value="1"/>
</dbReference>
<evidence type="ECO:0000256" key="1">
    <source>
        <dbReference type="ARBA" id="ARBA00004571"/>
    </source>
</evidence>
<dbReference type="GO" id="GO:0009297">
    <property type="term" value="P:pilus assembly"/>
    <property type="evidence" value="ECO:0007669"/>
    <property type="project" value="InterPro"/>
</dbReference>
<evidence type="ECO:0000259" key="12">
    <source>
        <dbReference type="Pfam" id="PF13954"/>
    </source>
</evidence>
<keyword evidence="6 10" id="KW-0732">Signal</keyword>
<keyword evidence="8 9" id="KW-0998">Cell outer membrane</keyword>
<gene>
    <name evidence="13" type="primary">stkC</name>
    <name evidence="13" type="ordered locus">SPA0183</name>
    <name evidence="14" type="ORF">GNB70_001792</name>
</gene>
<evidence type="ECO:0000256" key="9">
    <source>
        <dbReference type="RuleBase" id="RU003884"/>
    </source>
</evidence>
<dbReference type="Gene3D" id="2.60.40.3110">
    <property type="match status" value="1"/>
</dbReference>
<dbReference type="InterPro" id="IPR018030">
    <property type="entry name" value="Fimbrial_membr_usher_CS"/>
</dbReference>
<dbReference type="InterPro" id="IPR025949">
    <property type="entry name" value="PapC-like_C"/>
</dbReference>
<dbReference type="EMBL" id="DAASTS010000007">
    <property type="protein sequence ID" value="HAE6986144.1"/>
    <property type="molecule type" value="Genomic_DNA"/>
</dbReference>
<evidence type="ECO:0000256" key="3">
    <source>
        <dbReference type="ARBA" id="ARBA00022448"/>
    </source>
</evidence>
<evidence type="ECO:0000256" key="8">
    <source>
        <dbReference type="ARBA" id="ARBA00023237"/>
    </source>
</evidence>
<reference evidence="14" key="3">
    <citation type="submission" date="2018-07" db="EMBL/GenBank/DDBJ databases">
        <authorList>
            <consortium name="NCBI Pathogen Detection Project"/>
        </authorList>
    </citation>
    <scope>NUCLEOTIDE SEQUENCE</scope>
    <source>
        <strain evidence="14">ATCC 9150</strain>
    </source>
</reference>
<evidence type="ECO:0000313" key="14">
    <source>
        <dbReference type="EMBL" id="HAE6986144.1"/>
    </source>
</evidence>
<reference evidence="13 15" key="1">
    <citation type="journal article" date="2004" name="Nat. Genet.">
        <title>Comparison of genome degradation in Paratyphi A and Typhi, human-restricted serovars of Salmonella enterica that cause typhoid.</title>
        <authorList>
            <person name="McClelland M."/>
            <person name="Sanderson K.E."/>
            <person name="Clifton S.W."/>
            <person name="Latreille P."/>
            <person name="Porwollik S."/>
            <person name="Sabo A."/>
            <person name="Meyer R."/>
            <person name="Bieri T."/>
            <person name="Ozersky P."/>
            <person name="McLellan M."/>
            <person name="Harkins C.R."/>
            <person name="Wang C."/>
            <person name="Nguyen C."/>
            <person name="Berghoff A."/>
            <person name="Elliott G."/>
            <person name="Kohlberg S."/>
            <person name="Strong C."/>
            <person name="Du F."/>
            <person name="Carter J."/>
            <person name="Kremizki C."/>
            <person name="Layman D."/>
            <person name="Leonard S."/>
            <person name="Sun H."/>
            <person name="Fulton L."/>
            <person name="Nash W."/>
            <person name="Miner T."/>
            <person name="Minx P."/>
            <person name="Delehaunty K."/>
            <person name="Fronick C."/>
            <person name="Magrini V."/>
            <person name="Nhan M."/>
            <person name="Warren W."/>
            <person name="Florea L."/>
            <person name="Spieth J."/>
            <person name="Wilson R.K."/>
        </authorList>
    </citation>
    <scope>NUCLEOTIDE SEQUENCE [LARGE SCALE GENOMIC DNA]</scope>
    <source>
        <strain evidence="13">ATCC 9150</strain>
        <strain evidence="15">ATCC 9150 / SARB42</strain>
    </source>
</reference>
<dbReference type="InterPro" id="IPR042186">
    <property type="entry name" value="FimD_plug_dom"/>
</dbReference>
<evidence type="ECO:0000256" key="2">
    <source>
        <dbReference type="ARBA" id="ARBA00008064"/>
    </source>
</evidence>
<evidence type="ECO:0000313" key="13">
    <source>
        <dbReference type="EMBL" id="AAV76216.1"/>
    </source>
</evidence>
<evidence type="ECO:0000256" key="6">
    <source>
        <dbReference type="ARBA" id="ARBA00022729"/>
    </source>
</evidence>
<keyword evidence="4" id="KW-1134">Transmembrane beta strand</keyword>
<dbReference type="Gene3D" id="2.60.40.2070">
    <property type="match status" value="1"/>
</dbReference>
<evidence type="ECO:0000259" key="11">
    <source>
        <dbReference type="Pfam" id="PF13953"/>
    </source>
</evidence>
<reference evidence="14" key="2">
    <citation type="journal article" date="2018" name="Genome Biol.">
        <title>SKESA: strategic k-mer extension for scrupulous assemblies.</title>
        <authorList>
            <person name="Souvorov A."/>
            <person name="Agarwala R."/>
            <person name="Lipman D.J."/>
        </authorList>
    </citation>
    <scope>NUCLEOTIDE SEQUENCE</scope>
    <source>
        <strain evidence="14">ATCC 9150</strain>
    </source>
</reference>
<comment type="subcellular location">
    <subcellularLocation>
        <location evidence="1 9">Cell outer membrane</location>
        <topology evidence="1 9">Multi-pass membrane protein</topology>
    </subcellularLocation>
</comment>
<dbReference type="EMBL" id="CP000026">
    <property type="protein sequence ID" value="AAV76216.1"/>
    <property type="molecule type" value="Genomic_DNA"/>
</dbReference>
<dbReference type="KEGG" id="spt:SPA0183"/>
<dbReference type="GO" id="GO:0009279">
    <property type="term" value="C:cell outer membrane"/>
    <property type="evidence" value="ECO:0007669"/>
    <property type="project" value="UniProtKB-SubCell"/>
</dbReference>
<feature type="signal peptide" evidence="10">
    <location>
        <begin position="1"/>
        <end position="22"/>
    </location>
</feature>
<evidence type="ECO:0000256" key="5">
    <source>
        <dbReference type="ARBA" id="ARBA00022692"/>
    </source>
</evidence>
<dbReference type="NCBIfam" id="NF007337">
    <property type="entry name" value="PRK09828.1"/>
    <property type="match status" value="1"/>
</dbReference>
<dbReference type="Pfam" id="PF13953">
    <property type="entry name" value="PapC_C"/>
    <property type="match status" value="1"/>
</dbReference>
<name>A0A0H2WLQ2_SALPA</name>
<dbReference type="PANTHER" id="PTHR30451">
    <property type="entry name" value="OUTER MEMBRANE USHER PROTEIN"/>
    <property type="match status" value="1"/>
</dbReference>
<feature type="chain" id="PRO_5035991230" evidence="10">
    <location>
        <begin position="23"/>
        <end position="865"/>
    </location>
</feature>
<sequence length="865" mass="93365">MLFQRSLLCLTIGAALPFSVSAANSAAEKTVVESDEAVEFNEQFLLNSSANIDISRYAYGNPVLAGTYRVKVNLNNALKSTSEITFNENGTPRASACLTPLLLTQAGVDPAAMRDDVEVDDNTTCLDIKKYYPGATANYDSGKQAMDLNFPQIYILKRPAGYVDPSLWEDGVPAAIVSYDMNAWHSEGNGTTSDTAYVELRYGLNMGPWRLRSRGSLNWNKDTGSEYNNQDVYLQRDITALKAQMVIGDSYTRGDAFDSFSLSGIRMYNDDRMLPMGSSNYAPVIRGVANSNAKVTVMQSGNKIYETTVPPGAFEINDLSTTGYGNDLLVTVEEADGSKRSFTVPFSSVTQMLRPGATRWDIGVGELNDDSLHDKPQVGYAQFYYGLNNTFTGYIGAQYTDMNFYAGLLGLAMNTGIGAFAFDVTQSHASIDDLGTLSGQNYRLTYSKMIEATNTSFNVAAYRFSTEDYLSLNDAASLQDSVKHQQYAQQSYRSGDELYDDYQRTKNQVQISINQPLNQGETTWGSVYVSGTWQDYWNDAGSTANYSVGYNNSFAYGSYSVSLQRAYDQNGSKDDSVYLSFSIPLSMFSHNGERSGGFSNINMGLRSDMKGGTNVNSTASGNTKDSDISYSVSATSSSGNYGNLNQVSGFGSLNSSYGPLGLSASFGDDNSQQYSASYSGGMVLHSGGVAFTPGSIGETDAVALVKASGAQGAGLGYSSSEIGSSGYGILPYMSAYRENRVSLDISTLENDVEIKSTSTVTVPRSGAVVLVNFETDEGRSLILELLRSDKGFIPLGADVLNEKNETVGTVGQAGQAYVRGVEPQGELRVVWGSGKESTCTVRYQLAETTAKAGLTPVLSNQLCHL</sequence>
<keyword evidence="7 9" id="KW-0472">Membrane</keyword>
<dbReference type="FunFam" id="2.60.40.3110:FF:000001">
    <property type="entry name" value="Putative fimbrial outer membrane usher"/>
    <property type="match status" value="1"/>
</dbReference>
<feature type="domain" description="PapC N-terminal" evidence="12">
    <location>
        <begin position="39"/>
        <end position="183"/>
    </location>
</feature>
<accession>A0A0H2WLQ2</accession>
<dbReference type="HOGENOM" id="CLU_009120_1_0_6"/>
<keyword evidence="9" id="KW-1029">Fimbrium biogenesis</keyword>
<evidence type="ECO:0000313" key="15">
    <source>
        <dbReference type="Proteomes" id="UP000008185"/>
    </source>
</evidence>
<evidence type="ECO:0000256" key="10">
    <source>
        <dbReference type="SAM" id="SignalP"/>
    </source>
</evidence>
<dbReference type="Gene3D" id="3.10.20.410">
    <property type="match status" value="1"/>
</dbReference>
<dbReference type="PANTHER" id="PTHR30451:SF3">
    <property type="entry name" value="OUTER MEMBRANE USHER PROTEIN HTRE-RELATED"/>
    <property type="match status" value="1"/>
</dbReference>
<dbReference type="Proteomes" id="UP000008185">
    <property type="component" value="Chromosome"/>
</dbReference>